<keyword evidence="2" id="KW-1185">Reference proteome</keyword>
<evidence type="ECO:0000313" key="2">
    <source>
        <dbReference type="Proteomes" id="UP000054007"/>
    </source>
</evidence>
<reference evidence="1 2" key="1">
    <citation type="journal article" date="2015" name="Fungal Genet. Biol.">
        <title>Evolution of novel wood decay mechanisms in Agaricales revealed by the genome sequences of Fistulina hepatica and Cylindrobasidium torrendii.</title>
        <authorList>
            <person name="Floudas D."/>
            <person name="Held B.W."/>
            <person name="Riley R."/>
            <person name="Nagy L.G."/>
            <person name="Koehler G."/>
            <person name="Ransdell A.S."/>
            <person name="Younus H."/>
            <person name="Chow J."/>
            <person name="Chiniquy J."/>
            <person name="Lipzen A."/>
            <person name="Tritt A."/>
            <person name="Sun H."/>
            <person name="Haridas S."/>
            <person name="LaButti K."/>
            <person name="Ohm R.A."/>
            <person name="Kues U."/>
            <person name="Blanchette R.A."/>
            <person name="Grigoriev I.V."/>
            <person name="Minto R.E."/>
            <person name="Hibbett D.S."/>
        </authorList>
    </citation>
    <scope>NUCLEOTIDE SEQUENCE [LARGE SCALE GENOMIC DNA]</scope>
    <source>
        <strain evidence="1 2">FP15055 ss-10</strain>
    </source>
</reference>
<dbReference type="AlphaFoldDB" id="A0A0D7B907"/>
<dbReference type="Proteomes" id="UP000054007">
    <property type="component" value="Unassembled WGS sequence"/>
</dbReference>
<proteinExistence type="predicted"/>
<accession>A0A0D7B907</accession>
<dbReference type="EMBL" id="KN880538">
    <property type="protein sequence ID" value="KIY66972.1"/>
    <property type="molecule type" value="Genomic_DNA"/>
</dbReference>
<evidence type="ECO:0000313" key="1">
    <source>
        <dbReference type="EMBL" id="KIY66972.1"/>
    </source>
</evidence>
<protein>
    <submittedName>
        <fullName evidence="1">Uncharacterized protein</fullName>
    </submittedName>
</protein>
<organism evidence="1 2">
    <name type="scientific">Cylindrobasidium torrendii FP15055 ss-10</name>
    <dbReference type="NCBI Taxonomy" id="1314674"/>
    <lineage>
        <taxon>Eukaryota</taxon>
        <taxon>Fungi</taxon>
        <taxon>Dikarya</taxon>
        <taxon>Basidiomycota</taxon>
        <taxon>Agaricomycotina</taxon>
        <taxon>Agaricomycetes</taxon>
        <taxon>Agaricomycetidae</taxon>
        <taxon>Agaricales</taxon>
        <taxon>Marasmiineae</taxon>
        <taxon>Physalacriaceae</taxon>
        <taxon>Cylindrobasidium</taxon>
    </lineage>
</organism>
<gene>
    <name evidence="1" type="ORF">CYLTODRAFT_411448</name>
</gene>
<name>A0A0D7B907_9AGAR</name>
<dbReference type="STRING" id="1314674.A0A0D7B907"/>
<sequence>MSNEDYHDTMSWADNVSALIHRSQCRLTDLHIFLPCTPGKEHAYTKLLALLAPTLVVLGLTPSRYSPDTDKLIRSLTRTKSSPGSLPHLEHLQLSPRYTHDEDPLRVDLLVDTIATTLMSLRDGDLAEQWHAPLLARVSVISRDDALIAKLRTSCLDFLLSQGLEVVYARDRGDGSDTLGAGWHGTWSDRFESNRETIVY</sequence>